<dbReference type="KEGG" id="gms:SOIL9_74330"/>
<organism evidence="3 4">
    <name type="scientific">Gemmata massiliana</name>
    <dbReference type="NCBI Taxonomy" id="1210884"/>
    <lineage>
        <taxon>Bacteria</taxon>
        <taxon>Pseudomonadati</taxon>
        <taxon>Planctomycetota</taxon>
        <taxon>Planctomycetia</taxon>
        <taxon>Gemmatales</taxon>
        <taxon>Gemmataceae</taxon>
        <taxon>Gemmata</taxon>
    </lineage>
</organism>
<sequence>MRTRSRASCLAHLSLVLAACATGCQTFQPSTPLTVRVRDAETQAPVPAAIVRVWRFGSHSEERDQTITAGADGIAHTRLAPPDEGGVMVEVTAPNHLPTQTTLPHDVVDALASTKRFHPYTGPPLEVTIDVFAGPRPTAELVLPVGFRGTIKAEIRVRADGSWPAGQRAFSYTVPENGVVRVEGPAVFGLGSGPDIVAKFADGTPLPKEAKNEEIALRWVRREGTDVSFVVGTSADLDAIRRTLGGGESERSQRASPSGQGGGRRGGGGGRGGGRMGR</sequence>
<proteinExistence type="predicted"/>
<reference evidence="3 4" key="1">
    <citation type="submission" date="2019-05" db="EMBL/GenBank/DDBJ databases">
        <authorList>
            <consortium name="Science for Life Laboratories"/>
        </authorList>
    </citation>
    <scope>NUCLEOTIDE SEQUENCE [LARGE SCALE GENOMIC DNA]</scope>
    <source>
        <strain evidence="3">Soil9</strain>
    </source>
</reference>
<keyword evidence="2" id="KW-0732">Signal</keyword>
<evidence type="ECO:0000256" key="2">
    <source>
        <dbReference type="SAM" id="SignalP"/>
    </source>
</evidence>
<dbReference type="Proteomes" id="UP000464178">
    <property type="component" value="Chromosome"/>
</dbReference>
<evidence type="ECO:0000256" key="1">
    <source>
        <dbReference type="SAM" id="MobiDB-lite"/>
    </source>
</evidence>
<keyword evidence="4" id="KW-1185">Reference proteome</keyword>
<dbReference type="PROSITE" id="PS51257">
    <property type="entry name" value="PROKAR_LIPOPROTEIN"/>
    <property type="match status" value="1"/>
</dbReference>
<dbReference type="RefSeq" id="WP_162672812.1">
    <property type="nucleotide sequence ID" value="NZ_LR593886.1"/>
</dbReference>
<evidence type="ECO:0000313" key="4">
    <source>
        <dbReference type="Proteomes" id="UP000464178"/>
    </source>
</evidence>
<gene>
    <name evidence="3" type="ORF">SOIL9_74330</name>
</gene>
<accession>A0A6P2DJ32</accession>
<feature type="compositionally biased region" description="Gly residues" evidence="1">
    <location>
        <begin position="259"/>
        <end position="278"/>
    </location>
</feature>
<feature type="chain" id="PRO_5026735940" description="Lipoprotein" evidence="2">
    <location>
        <begin position="22"/>
        <end position="278"/>
    </location>
</feature>
<feature type="region of interest" description="Disordered" evidence="1">
    <location>
        <begin position="244"/>
        <end position="278"/>
    </location>
</feature>
<evidence type="ECO:0000313" key="3">
    <source>
        <dbReference type="EMBL" id="VTS02688.1"/>
    </source>
</evidence>
<dbReference type="AlphaFoldDB" id="A0A6P2DJ32"/>
<dbReference type="EMBL" id="LR593886">
    <property type="protein sequence ID" value="VTS02688.1"/>
    <property type="molecule type" value="Genomic_DNA"/>
</dbReference>
<evidence type="ECO:0008006" key="5">
    <source>
        <dbReference type="Google" id="ProtNLM"/>
    </source>
</evidence>
<feature type="signal peptide" evidence="2">
    <location>
        <begin position="1"/>
        <end position="21"/>
    </location>
</feature>
<protein>
    <recommendedName>
        <fullName evidence="5">Lipoprotein</fullName>
    </recommendedName>
</protein>
<name>A0A6P2DJ32_9BACT</name>